<accession>A0A4P7UDC6</accession>
<reference evidence="3 4" key="1">
    <citation type="journal article" date="2008" name="Int. J. Syst. Evol. Microbiol.">
        <title>Nocardioides daphniae sp. nov., isolated from Daphnia cucullata (Crustacea: Cladocera).</title>
        <authorList>
            <person name="Toth E.M."/>
            <person name="Keki Z."/>
            <person name="Homonnay Z.G."/>
            <person name="Borsodi A.K."/>
            <person name="Marialigeti K."/>
            <person name="Schumann P."/>
        </authorList>
    </citation>
    <scope>NUCLEOTIDE SEQUENCE [LARGE SCALE GENOMIC DNA]</scope>
    <source>
        <strain evidence="3 4">JCM 16608</strain>
    </source>
</reference>
<dbReference type="Pfam" id="PF13541">
    <property type="entry name" value="ChlI"/>
    <property type="match status" value="1"/>
</dbReference>
<sequence length="532" mass="56437">MMLASAWTVVLQGSLGHLVEVQVDISPGVVGATIVGRPDASLLEARDRVRMAITHSAAPWPSTRRVTILLTPADLPKRGTHFDLAIALGIKAADGTLPAGCLADTLVIGELTLAGGLRPVPGVLPMVMAGAAQGMRRAFVPEPQAREAAMVPGVEVYGVRSLAQVIAQLCGEEVPVAEAVPDSAGTSLLRWRGEDRVDDVDLADLVGMADERYALEVAAAGGHHLMLSGPKGSGKTSLAERVPTILPDLSREEALELTAVLSLAGQSAVTGLVVRPPFRNPHHDISKSSLLGGGTGRVRPGELSRAHCGVLFLDEFPLFRADVIEALRQPMESGEIRVSRGEESAVYPARGMVVLASNPCPCGDFHPTAKKNYCTCGEVARREYRRRMTGPIADRIDVVRHVLGPGRGDALPAERGGAEQGRESSAAVRARVTAARERQAARYAGEGWRLNGQVPGHVLRARWPLPAKVEAKLDEEVFSGRLSRRGATRVHRLAWTVADLAGAEAPGMAAFETALRLRTGEPLTLTPLGRVG</sequence>
<dbReference type="InterPro" id="IPR004482">
    <property type="entry name" value="Mg_chelat-rel"/>
</dbReference>
<dbReference type="OrthoDB" id="9813147at2"/>
<dbReference type="GO" id="GO:0005524">
    <property type="term" value="F:ATP binding"/>
    <property type="evidence" value="ECO:0007669"/>
    <property type="project" value="UniProtKB-KW"/>
</dbReference>
<dbReference type="InterPro" id="IPR025158">
    <property type="entry name" value="Mg_chelat-rel_C"/>
</dbReference>
<feature type="domain" description="AAA+ ATPase" evidence="2">
    <location>
        <begin position="221"/>
        <end position="409"/>
    </location>
</feature>
<keyword evidence="3" id="KW-0547">Nucleotide-binding</keyword>
<dbReference type="NCBIfam" id="TIGR00368">
    <property type="entry name" value="YifB family Mg chelatase-like AAA ATPase"/>
    <property type="match status" value="1"/>
</dbReference>
<dbReference type="SMART" id="SM00382">
    <property type="entry name" value="AAA"/>
    <property type="match status" value="1"/>
</dbReference>
<organism evidence="3 4">
    <name type="scientific">Nocardioides daphniae</name>
    <dbReference type="NCBI Taxonomy" id="402297"/>
    <lineage>
        <taxon>Bacteria</taxon>
        <taxon>Bacillati</taxon>
        <taxon>Actinomycetota</taxon>
        <taxon>Actinomycetes</taxon>
        <taxon>Propionibacteriales</taxon>
        <taxon>Nocardioidaceae</taxon>
        <taxon>Nocardioides</taxon>
    </lineage>
</organism>
<protein>
    <submittedName>
        <fullName evidence="3">ATP-binding protein</fullName>
    </submittedName>
</protein>
<keyword evidence="3" id="KW-0067">ATP-binding</keyword>
<dbReference type="SUPFAM" id="SSF54211">
    <property type="entry name" value="Ribosomal protein S5 domain 2-like"/>
    <property type="match status" value="1"/>
</dbReference>
<evidence type="ECO:0000313" key="4">
    <source>
        <dbReference type="Proteomes" id="UP000297025"/>
    </source>
</evidence>
<dbReference type="EMBL" id="CP038462">
    <property type="protein sequence ID" value="QCC76919.1"/>
    <property type="molecule type" value="Genomic_DNA"/>
</dbReference>
<dbReference type="Gene3D" id="3.30.230.10">
    <property type="match status" value="1"/>
</dbReference>
<dbReference type="InterPro" id="IPR020568">
    <property type="entry name" value="Ribosomal_Su5_D2-typ_SF"/>
</dbReference>
<dbReference type="Proteomes" id="UP000297025">
    <property type="component" value="Chromosome"/>
</dbReference>
<evidence type="ECO:0000259" key="2">
    <source>
        <dbReference type="SMART" id="SM00382"/>
    </source>
</evidence>
<dbReference type="InterPro" id="IPR003593">
    <property type="entry name" value="AAA+_ATPase"/>
</dbReference>
<dbReference type="InterPro" id="IPR045006">
    <property type="entry name" value="CHLI-like"/>
</dbReference>
<gene>
    <name evidence="3" type="ORF">E2C04_06240</name>
</gene>
<evidence type="ECO:0000313" key="3">
    <source>
        <dbReference type="EMBL" id="QCC76919.1"/>
    </source>
</evidence>
<proteinExistence type="inferred from homology"/>
<dbReference type="Pfam" id="PF01078">
    <property type="entry name" value="Mg_chelatase"/>
    <property type="match status" value="1"/>
</dbReference>
<name>A0A4P7UDC6_9ACTN</name>
<dbReference type="SUPFAM" id="SSF52540">
    <property type="entry name" value="P-loop containing nucleoside triphosphate hydrolases"/>
    <property type="match status" value="1"/>
</dbReference>
<evidence type="ECO:0000256" key="1">
    <source>
        <dbReference type="ARBA" id="ARBA00006354"/>
    </source>
</evidence>
<dbReference type="InterPro" id="IPR000523">
    <property type="entry name" value="Mg_chelatse_chII-like_cat_dom"/>
</dbReference>
<comment type="similarity">
    <text evidence="1">Belongs to the Mg-chelatase subunits D/I family. ComM subfamily.</text>
</comment>
<dbReference type="InterPro" id="IPR014721">
    <property type="entry name" value="Ribsml_uS5_D2-typ_fold_subgr"/>
</dbReference>
<dbReference type="Gene3D" id="3.40.50.300">
    <property type="entry name" value="P-loop containing nucleotide triphosphate hydrolases"/>
    <property type="match status" value="1"/>
</dbReference>
<dbReference type="PANTHER" id="PTHR32039:SF7">
    <property type="entry name" value="COMPETENCE PROTEIN COMM"/>
    <property type="match status" value="1"/>
</dbReference>
<dbReference type="Pfam" id="PF13335">
    <property type="entry name" value="Mg_chelatase_C"/>
    <property type="match status" value="1"/>
</dbReference>
<dbReference type="InterPro" id="IPR027417">
    <property type="entry name" value="P-loop_NTPase"/>
</dbReference>
<dbReference type="PANTHER" id="PTHR32039">
    <property type="entry name" value="MAGNESIUM-CHELATASE SUBUNIT CHLI"/>
    <property type="match status" value="1"/>
</dbReference>
<dbReference type="AlphaFoldDB" id="A0A4P7UDC6"/>
<dbReference type="KEGG" id="ndp:E2C04_06240"/>